<dbReference type="PANTHER" id="PTHR47926">
    <property type="entry name" value="PENTATRICOPEPTIDE REPEAT-CONTAINING PROTEIN"/>
    <property type="match status" value="1"/>
</dbReference>
<evidence type="ECO:0000256" key="1">
    <source>
        <dbReference type="ARBA" id="ARBA00022737"/>
    </source>
</evidence>
<keyword evidence="1" id="KW-0677">Repeat</keyword>
<dbReference type="PROSITE" id="PS51375">
    <property type="entry name" value="PPR"/>
    <property type="match status" value="2"/>
</dbReference>
<protein>
    <recommendedName>
        <fullName evidence="5">Pentatricopeptide repeat-containing protein</fullName>
    </recommendedName>
</protein>
<dbReference type="InterPro" id="IPR002885">
    <property type="entry name" value="PPR_rpt"/>
</dbReference>
<sequence>MSSKPGLANNIICLYAKFGFFEDAHHVFDEMPIEDAFSWNTVLSMYAKHGMIHLANNMFDKMPQRDSVSWTTMIVGLHLMGQFERAVCMFSDMIRFRAPPSWFILTNVLSSCAAFEALDFGRKVHSFVVKLGLGGVVSIANSLINMYGKSGDVDIAKAVFDEMVLRSVSSWNYMISLFAQSGRMDLPRENFEEMTDHNIVSWSAIIAGYNQNNLDKEALELFPRMLKDQSAVAFMRNRMKSSSPDANLTQADHLCQKTSQQMYKILTTHQAARGLLALGDYFQCLHTLISLWTAGPREPA</sequence>
<keyword evidence="4" id="KW-1185">Reference proteome</keyword>
<gene>
    <name evidence="3" type="ORF">OPV22_016848</name>
</gene>
<dbReference type="AlphaFoldDB" id="A0AAV8QVX1"/>
<comment type="caution">
    <text evidence="3">The sequence shown here is derived from an EMBL/GenBank/DDBJ whole genome shotgun (WGS) entry which is preliminary data.</text>
</comment>
<evidence type="ECO:0000313" key="4">
    <source>
        <dbReference type="Proteomes" id="UP001222027"/>
    </source>
</evidence>
<accession>A0AAV8QVX1</accession>
<organism evidence="3 4">
    <name type="scientific">Ensete ventricosum</name>
    <name type="common">Abyssinian banana</name>
    <name type="synonym">Musa ensete</name>
    <dbReference type="NCBI Taxonomy" id="4639"/>
    <lineage>
        <taxon>Eukaryota</taxon>
        <taxon>Viridiplantae</taxon>
        <taxon>Streptophyta</taxon>
        <taxon>Embryophyta</taxon>
        <taxon>Tracheophyta</taxon>
        <taxon>Spermatophyta</taxon>
        <taxon>Magnoliopsida</taxon>
        <taxon>Liliopsida</taxon>
        <taxon>Zingiberales</taxon>
        <taxon>Musaceae</taxon>
        <taxon>Ensete</taxon>
    </lineage>
</organism>
<evidence type="ECO:0000256" key="2">
    <source>
        <dbReference type="PROSITE-ProRule" id="PRU00708"/>
    </source>
</evidence>
<dbReference type="GO" id="GO:0003723">
    <property type="term" value="F:RNA binding"/>
    <property type="evidence" value="ECO:0007669"/>
    <property type="project" value="InterPro"/>
</dbReference>
<dbReference type="NCBIfam" id="TIGR00756">
    <property type="entry name" value="PPR"/>
    <property type="match status" value="3"/>
</dbReference>
<reference evidence="3 4" key="1">
    <citation type="submission" date="2022-12" db="EMBL/GenBank/DDBJ databases">
        <title>Chromosome-scale assembly of the Ensete ventricosum genome.</title>
        <authorList>
            <person name="Dussert Y."/>
            <person name="Stocks J."/>
            <person name="Wendawek A."/>
            <person name="Woldeyes F."/>
            <person name="Nichols R.A."/>
            <person name="Borrell J.S."/>
        </authorList>
    </citation>
    <scope>NUCLEOTIDE SEQUENCE [LARGE SCALE GENOMIC DNA]</scope>
    <source>
        <strain evidence="4">cv. Maze</strain>
        <tissue evidence="3">Seeds</tissue>
    </source>
</reference>
<dbReference type="EMBL" id="JAQQAF010000005">
    <property type="protein sequence ID" value="KAJ8484363.1"/>
    <property type="molecule type" value="Genomic_DNA"/>
</dbReference>
<name>A0AAV8QVX1_ENSVE</name>
<feature type="repeat" description="PPR" evidence="2">
    <location>
        <begin position="167"/>
        <end position="201"/>
    </location>
</feature>
<dbReference type="InterPro" id="IPR046960">
    <property type="entry name" value="PPR_At4g14850-like_plant"/>
</dbReference>
<dbReference type="Pfam" id="PF01535">
    <property type="entry name" value="PPR"/>
    <property type="match status" value="6"/>
</dbReference>
<proteinExistence type="predicted"/>
<dbReference type="InterPro" id="IPR011990">
    <property type="entry name" value="TPR-like_helical_dom_sf"/>
</dbReference>
<evidence type="ECO:0000313" key="3">
    <source>
        <dbReference type="EMBL" id="KAJ8484363.1"/>
    </source>
</evidence>
<dbReference type="GO" id="GO:0009451">
    <property type="term" value="P:RNA modification"/>
    <property type="evidence" value="ECO:0007669"/>
    <property type="project" value="InterPro"/>
</dbReference>
<dbReference type="Proteomes" id="UP001222027">
    <property type="component" value="Unassembled WGS sequence"/>
</dbReference>
<feature type="repeat" description="PPR" evidence="2">
    <location>
        <begin position="35"/>
        <end position="69"/>
    </location>
</feature>
<dbReference type="Gene3D" id="1.25.40.10">
    <property type="entry name" value="Tetratricopeptide repeat domain"/>
    <property type="match status" value="2"/>
</dbReference>
<dbReference type="PANTHER" id="PTHR47926:SF533">
    <property type="entry name" value="DYW DOMAIN-CONTAINING PROTEIN"/>
    <property type="match status" value="1"/>
</dbReference>
<evidence type="ECO:0008006" key="5">
    <source>
        <dbReference type="Google" id="ProtNLM"/>
    </source>
</evidence>